<dbReference type="Proteomes" id="UP001497382">
    <property type="component" value="Unassembled WGS sequence"/>
</dbReference>
<keyword evidence="2" id="KW-1185">Reference proteome</keyword>
<evidence type="ECO:0008006" key="3">
    <source>
        <dbReference type="Google" id="ProtNLM"/>
    </source>
</evidence>
<gene>
    <name evidence="1" type="ORF">LARSCL_LOCUS19527</name>
</gene>
<accession>A0AAV2BIC2</accession>
<dbReference type="Pfam" id="PF16093">
    <property type="entry name" value="PAC4"/>
    <property type="match status" value="1"/>
</dbReference>
<dbReference type="PANTHER" id="PTHR33559:SF1">
    <property type="entry name" value="PROTEASOME ASSEMBLY CHAPERONE 4"/>
    <property type="match status" value="1"/>
</dbReference>
<dbReference type="GO" id="GO:0043248">
    <property type="term" value="P:proteasome assembly"/>
    <property type="evidence" value="ECO:0007669"/>
    <property type="project" value="InterPro"/>
</dbReference>
<dbReference type="AlphaFoldDB" id="A0AAV2BIC2"/>
<comment type="caution">
    <text evidence="1">The sequence shown here is derived from an EMBL/GenBank/DDBJ whole genome shotgun (WGS) entry which is preliminary data.</text>
</comment>
<protein>
    <recommendedName>
        <fullName evidence="3">Proteasome assembly chaperone 4</fullName>
    </recommendedName>
</protein>
<feature type="non-terminal residue" evidence="1">
    <location>
        <position position="1"/>
    </location>
</feature>
<name>A0AAV2BIC2_9ARAC</name>
<dbReference type="InterPro" id="IPR032157">
    <property type="entry name" value="PAC4"/>
</dbReference>
<dbReference type="EMBL" id="CAXIEN010000382">
    <property type="protein sequence ID" value="CAL1295873.1"/>
    <property type="molecule type" value="Genomic_DNA"/>
</dbReference>
<dbReference type="PANTHER" id="PTHR33559">
    <property type="entry name" value="PROTEASOME ASSEMBLY CHAPERONE 4"/>
    <property type="match status" value="1"/>
</dbReference>
<proteinExistence type="predicted"/>
<evidence type="ECO:0000313" key="1">
    <source>
        <dbReference type="EMBL" id="CAL1295873.1"/>
    </source>
</evidence>
<evidence type="ECO:0000313" key="2">
    <source>
        <dbReference type="Proteomes" id="UP001497382"/>
    </source>
</evidence>
<reference evidence="1 2" key="1">
    <citation type="submission" date="2024-04" db="EMBL/GenBank/DDBJ databases">
        <authorList>
            <person name="Rising A."/>
            <person name="Reimegard J."/>
            <person name="Sonavane S."/>
            <person name="Akerstrom W."/>
            <person name="Nylinder S."/>
            <person name="Hedman E."/>
            <person name="Kallberg Y."/>
        </authorList>
    </citation>
    <scope>NUCLEOTIDE SEQUENCE [LARGE SCALE GENOMIC DNA]</scope>
</reference>
<sequence>IWTRFKLCVYFSVSILKLNCRNRNRMEDSTIKVHTFEENLLGCSVTFHVTKMKDSLFIWIGDEGNLDSLAVAMSTPYNSAPISSSLMGPTADESSSSLASRLSKKIGKQVFASYNLSKSDNSLMLDVTQRIIQEIADKPENF</sequence>
<organism evidence="1 2">
    <name type="scientific">Larinioides sclopetarius</name>
    <dbReference type="NCBI Taxonomy" id="280406"/>
    <lineage>
        <taxon>Eukaryota</taxon>
        <taxon>Metazoa</taxon>
        <taxon>Ecdysozoa</taxon>
        <taxon>Arthropoda</taxon>
        <taxon>Chelicerata</taxon>
        <taxon>Arachnida</taxon>
        <taxon>Araneae</taxon>
        <taxon>Araneomorphae</taxon>
        <taxon>Entelegynae</taxon>
        <taxon>Araneoidea</taxon>
        <taxon>Araneidae</taxon>
        <taxon>Larinioides</taxon>
    </lineage>
</organism>